<dbReference type="Proteomes" id="UP000198287">
    <property type="component" value="Unassembled WGS sequence"/>
</dbReference>
<dbReference type="SUPFAM" id="SSF57903">
    <property type="entry name" value="FYVE/PHD zinc finger"/>
    <property type="match status" value="1"/>
</dbReference>
<evidence type="ECO:0000256" key="1">
    <source>
        <dbReference type="ARBA" id="ARBA00022723"/>
    </source>
</evidence>
<evidence type="ECO:0000256" key="2">
    <source>
        <dbReference type="ARBA" id="ARBA00022771"/>
    </source>
</evidence>
<feature type="region of interest" description="Disordered" evidence="4">
    <location>
        <begin position="163"/>
        <end position="186"/>
    </location>
</feature>
<dbReference type="EMBL" id="LNIX01000030">
    <property type="protein sequence ID" value="OXA41206.1"/>
    <property type="molecule type" value="Genomic_DNA"/>
</dbReference>
<feature type="region of interest" description="Disordered" evidence="4">
    <location>
        <begin position="1"/>
        <end position="74"/>
    </location>
</feature>
<organism evidence="6 7">
    <name type="scientific">Folsomia candida</name>
    <name type="common">Springtail</name>
    <dbReference type="NCBI Taxonomy" id="158441"/>
    <lineage>
        <taxon>Eukaryota</taxon>
        <taxon>Metazoa</taxon>
        <taxon>Ecdysozoa</taxon>
        <taxon>Arthropoda</taxon>
        <taxon>Hexapoda</taxon>
        <taxon>Collembola</taxon>
        <taxon>Entomobryomorpha</taxon>
        <taxon>Isotomoidea</taxon>
        <taxon>Isotomidae</taxon>
        <taxon>Proisotominae</taxon>
        <taxon>Folsomia</taxon>
    </lineage>
</organism>
<gene>
    <name evidence="6" type="ORF">Fcan01_24138</name>
</gene>
<dbReference type="SMART" id="SM00249">
    <property type="entry name" value="PHD"/>
    <property type="match status" value="1"/>
</dbReference>
<evidence type="ECO:0000259" key="5">
    <source>
        <dbReference type="SMART" id="SM00249"/>
    </source>
</evidence>
<keyword evidence="1" id="KW-0479">Metal-binding</keyword>
<dbReference type="GO" id="GO:0008270">
    <property type="term" value="F:zinc ion binding"/>
    <property type="evidence" value="ECO:0007669"/>
    <property type="project" value="UniProtKB-KW"/>
</dbReference>
<feature type="domain" description="Zinc finger PHD-type" evidence="5">
    <location>
        <begin position="192"/>
        <end position="251"/>
    </location>
</feature>
<evidence type="ECO:0000313" key="7">
    <source>
        <dbReference type="Proteomes" id="UP000198287"/>
    </source>
</evidence>
<accession>A0A226DAC5</accession>
<sequence length="416" mass="45225">MLTLAPGSGITGSGSGDEGREGGEERPSLSDEELQQSNEETTSASETQSGPDDIGSRRKSTKGRPQGHVRVELIQNTKMRSQCAKRSGTNLVKQVEEYEKKTGAKVFLQPQYTGPNKNISYSYGTPFAVLGNEGSGGRTSATPLTKEDLSVAVHEALSPLIREMSSATSSSQGQSSPLSPQKRVGRAAKPGHCIKCKQMEVTKDFKSFQSVWIGCSGQDCQNWVHSDCAGFPDLTDEEVANMPAFFCEQHLAYGRSKKKVDNMYVNDDIEPKDKNYSTVSTTTGTTIDPWLDSESAEKVTPPSSSIVPAFPAGESTITVTVVSTHPATFSTITPHVVSAWVFIEVGNESEHEAIASHPTTTFPLVYEATTTDPGRFTSRFTYDDLNFRHTGFRHDSLLSGECVHNTHPRGHYFLLG</sequence>
<keyword evidence="2" id="KW-0863">Zinc-finger</keyword>
<feature type="compositionally biased region" description="Basic residues" evidence="4">
    <location>
        <begin position="57"/>
        <end position="67"/>
    </location>
</feature>
<keyword evidence="7" id="KW-1185">Reference proteome</keyword>
<feature type="compositionally biased region" description="Basic and acidic residues" evidence="4">
    <location>
        <begin position="17"/>
        <end position="29"/>
    </location>
</feature>
<feature type="compositionally biased region" description="Polar residues" evidence="4">
    <location>
        <begin position="35"/>
        <end position="50"/>
    </location>
</feature>
<reference evidence="6 7" key="1">
    <citation type="submission" date="2015-12" db="EMBL/GenBank/DDBJ databases">
        <title>The genome of Folsomia candida.</title>
        <authorList>
            <person name="Faddeeva A."/>
            <person name="Derks M.F."/>
            <person name="Anvar Y."/>
            <person name="Smit S."/>
            <person name="Van Straalen N."/>
            <person name="Roelofs D."/>
        </authorList>
    </citation>
    <scope>NUCLEOTIDE SEQUENCE [LARGE SCALE GENOMIC DNA]</scope>
    <source>
        <strain evidence="6 7">VU population</strain>
        <tissue evidence="6">Whole body</tissue>
    </source>
</reference>
<dbReference type="OrthoDB" id="10646833at2759"/>
<proteinExistence type="predicted"/>
<feature type="compositionally biased region" description="Low complexity" evidence="4">
    <location>
        <begin position="165"/>
        <end position="181"/>
    </location>
</feature>
<evidence type="ECO:0000256" key="3">
    <source>
        <dbReference type="ARBA" id="ARBA00022833"/>
    </source>
</evidence>
<dbReference type="AlphaFoldDB" id="A0A226DAC5"/>
<keyword evidence="3" id="KW-0862">Zinc</keyword>
<comment type="caution">
    <text evidence="6">The sequence shown here is derived from an EMBL/GenBank/DDBJ whole genome shotgun (WGS) entry which is preliminary data.</text>
</comment>
<protein>
    <submittedName>
        <fullName evidence="6">JmjC domain-containing histone demethylation protein 1</fullName>
    </submittedName>
</protein>
<evidence type="ECO:0000256" key="4">
    <source>
        <dbReference type="SAM" id="MobiDB-lite"/>
    </source>
</evidence>
<dbReference type="Gene3D" id="3.30.40.10">
    <property type="entry name" value="Zinc/RING finger domain, C3HC4 (zinc finger)"/>
    <property type="match status" value="1"/>
</dbReference>
<evidence type="ECO:0000313" key="6">
    <source>
        <dbReference type="EMBL" id="OXA41206.1"/>
    </source>
</evidence>
<dbReference type="InterPro" id="IPR013083">
    <property type="entry name" value="Znf_RING/FYVE/PHD"/>
</dbReference>
<dbReference type="InterPro" id="IPR001965">
    <property type="entry name" value="Znf_PHD"/>
</dbReference>
<name>A0A226DAC5_FOLCA</name>
<dbReference type="InterPro" id="IPR011011">
    <property type="entry name" value="Znf_FYVE_PHD"/>
</dbReference>